<comment type="caution">
    <text evidence="5">The sequence shown here is derived from an EMBL/GenBank/DDBJ whole genome shotgun (WGS) entry which is preliminary data.</text>
</comment>
<dbReference type="InterPro" id="IPR011701">
    <property type="entry name" value="MFS"/>
</dbReference>
<accession>A0AAJ0BP47</accession>
<evidence type="ECO:0000313" key="5">
    <source>
        <dbReference type="EMBL" id="KAK1761746.1"/>
    </source>
</evidence>
<feature type="transmembrane region" description="Helical" evidence="4">
    <location>
        <begin position="383"/>
        <end position="408"/>
    </location>
</feature>
<dbReference type="GO" id="GO:0016020">
    <property type="term" value="C:membrane"/>
    <property type="evidence" value="ECO:0007669"/>
    <property type="project" value="UniProtKB-SubCell"/>
</dbReference>
<feature type="transmembrane region" description="Helical" evidence="4">
    <location>
        <begin position="156"/>
        <end position="175"/>
    </location>
</feature>
<name>A0AAJ0BP47_9PEZI</name>
<comment type="subcellular location">
    <subcellularLocation>
        <location evidence="1">Membrane</location>
        <topology evidence="1">Multi-pass membrane protein</topology>
    </subcellularLocation>
</comment>
<dbReference type="Pfam" id="PF07690">
    <property type="entry name" value="MFS_1"/>
    <property type="match status" value="1"/>
</dbReference>
<gene>
    <name evidence="5" type="ORF">QBC33DRAFT_553336</name>
</gene>
<dbReference type="InterPro" id="IPR050327">
    <property type="entry name" value="Proton-linked_MCT"/>
</dbReference>
<feature type="region of interest" description="Disordered" evidence="3">
    <location>
        <begin position="1"/>
        <end position="69"/>
    </location>
</feature>
<dbReference type="PANTHER" id="PTHR11360:SF130">
    <property type="entry name" value="MAJOR FACILITATOR SUPERFAMILY (MFS) PROFILE DOMAIN-CONTAINING PROTEIN-RELATED"/>
    <property type="match status" value="1"/>
</dbReference>
<dbReference type="Gene3D" id="1.20.1250.20">
    <property type="entry name" value="MFS general substrate transporter like domains"/>
    <property type="match status" value="2"/>
</dbReference>
<dbReference type="PANTHER" id="PTHR11360">
    <property type="entry name" value="MONOCARBOXYLATE TRANSPORTER"/>
    <property type="match status" value="1"/>
</dbReference>
<evidence type="ECO:0000256" key="2">
    <source>
        <dbReference type="ARBA" id="ARBA00006727"/>
    </source>
</evidence>
<proteinExistence type="inferred from homology"/>
<evidence type="ECO:0000256" key="1">
    <source>
        <dbReference type="ARBA" id="ARBA00004141"/>
    </source>
</evidence>
<feature type="transmembrane region" description="Helical" evidence="4">
    <location>
        <begin position="289"/>
        <end position="309"/>
    </location>
</feature>
<feature type="transmembrane region" description="Helical" evidence="4">
    <location>
        <begin position="359"/>
        <end position="377"/>
    </location>
</feature>
<feature type="transmembrane region" description="Helical" evidence="4">
    <location>
        <begin position="420"/>
        <end position="442"/>
    </location>
</feature>
<dbReference type="EMBL" id="MU839052">
    <property type="protein sequence ID" value="KAK1761746.1"/>
    <property type="molecule type" value="Genomic_DNA"/>
</dbReference>
<keyword evidence="6" id="KW-1185">Reference proteome</keyword>
<keyword evidence="4" id="KW-0472">Membrane</keyword>
<feature type="transmembrane region" description="Helical" evidence="4">
    <location>
        <begin position="329"/>
        <end position="347"/>
    </location>
</feature>
<sequence length="486" mass="51479">MFNIMAPREKSNDAGAPGHEDGHPALDHRTGGNTIDEKHAAPNQDTHVEHGDLGQPLSELEPDATGDGVISRQLTGASQQSLPPPDGGFRAWSTCICAHIVIANTWGVINSFGIFQAYYTDFLEIPPSQISWIGSLQIFLANFLGVFSGRLSDAGYFRLTIGIGTALQALGAFATSFCTQYWQLMLAQGIVIGTAAGFLCCPMLSVTSTYFSKRRALAVGIVTCGNVTGGLIYPAMARQLLPAIGFGWALRSMAFLQLATTIMVNIVARPRIQTKTSGPLIDWATLKELDFLLYAVGLLFSLAGTYVALYYLPQFSRSQITPPLSYPDSLNLLLIFNGVSVFGRLIPSRLADAIGPINVMIPAILASGICNLGWMGVHNPAGVYAWTTVYALAGSALLALFPAGAMSVGRRDVRNTGARIGMAMAVSSLSVLVGPPVAGAIITRAGGTYRGAQAYGACLLLLGAALVCCAKVARTVRDGGRWLAKM</sequence>
<dbReference type="SUPFAM" id="SSF103473">
    <property type="entry name" value="MFS general substrate transporter"/>
    <property type="match status" value="1"/>
</dbReference>
<feature type="transmembrane region" description="Helical" evidence="4">
    <location>
        <begin position="216"/>
        <end position="236"/>
    </location>
</feature>
<protein>
    <submittedName>
        <fullName evidence="5">Major facilitator superfamily domain-containing protein</fullName>
    </submittedName>
</protein>
<feature type="transmembrane region" description="Helical" evidence="4">
    <location>
        <begin position="129"/>
        <end position="149"/>
    </location>
</feature>
<evidence type="ECO:0000256" key="3">
    <source>
        <dbReference type="SAM" id="MobiDB-lite"/>
    </source>
</evidence>
<feature type="transmembrane region" description="Helical" evidence="4">
    <location>
        <begin position="248"/>
        <end position="268"/>
    </location>
</feature>
<dbReference type="Proteomes" id="UP001244011">
    <property type="component" value="Unassembled WGS sequence"/>
</dbReference>
<evidence type="ECO:0000256" key="4">
    <source>
        <dbReference type="SAM" id="Phobius"/>
    </source>
</evidence>
<evidence type="ECO:0000313" key="6">
    <source>
        <dbReference type="Proteomes" id="UP001244011"/>
    </source>
</evidence>
<dbReference type="GeneID" id="85312582"/>
<dbReference type="GO" id="GO:0022857">
    <property type="term" value="F:transmembrane transporter activity"/>
    <property type="evidence" value="ECO:0007669"/>
    <property type="project" value="InterPro"/>
</dbReference>
<feature type="transmembrane region" description="Helical" evidence="4">
    <location>
        <begin position="454"/>
        <end position="473"/>
    </location>
</feature>
<keyword evidence="4" id="KW-0812">Transmembrane</keyword>
<dbReference type="InterPro" id="IPR036259">
    <property type="entry name" value="MFS_trans_sf"/>
</dbReference>
<reference evidence="5" key="1">
    <citation type="submission" date="2023-06" db="EMBL/GenBank/DDBJ databases">
        <title>Genome-scale phylogeny and comparative genomics of the fungal order Sordariales.</title>
        <authorList>
            <consortium name="Lawrence Berkeley National Laboratory"/>
            <person name="Hensen N."/>
            <person name="Bonometti L."/>
            <person name="Westerberg I."/>
            <person name="Brannstrom I.O."/>
            <person name="Guillou S."/>
            <person name="Cros-Aarteil S."/>
            <person name="Calhoun S."/>
            <person name="Haridas S."/>
            <person name="Kuo A."/>
            <person name="Mondo S."/>
            <person name="Pangilinan J."/>
            <person name="Riley R."/>
            <person name="Labutti K."/>
            <person name="Andreopoulos B."/>
            <person name="Lipzen A."/>
            <person name="Chen C."/>
            <person name="Yanf M."/>
            <person name="Daum C."/>
            <person name="Ng V."/>
            <person name="Clum A."/>
            <person name="Steindorff A."/>
            <person name="Ohm R."/>
            <person name="Martin F."/>
            <person name="Silar P."/>
            <person name="Natvig D."/>
            <person name="Lalanne C."/>
            <person name="Gautier V."/>
            <person name="Ament-Velasquez S.L."/>
            <person name="Kruys A."/>
            <person name="Hutchinson M.I."/>
            <person name="Powell A.J."/>
            <person name="Barry K."/>
            <person name="Miller A.N."/>
            <person name="Grigoriev I.V."/>
            <person name="Debuchy R."/>
            <person name="Gladieux P."/>
            <person name="Thoren M.H."/>
            <person name="Johannesson H."/>
        </authorList>
    </citation>
    <scope>NUCLEOTIDE SEQUENCE</scope>
    <source>
        <strain evidence="5">8032-3</strain>
    </source>
</reference>
<organism evidence="5 6">
    <name type="scientific">Phialemonium atrogriseum</name>
    <dbReference type="NCBI Taxonomy" id="1093897"/>
    <lineage>
        <taxon>Eukaryota</taxon>
        <taxon>Fungi</taxon>
        <taxon>Dikarya</taxon>
        <taxon>Ascomycota</taxon>
        <taxon>Pezizomycotina</taxon>
        <taxon>Sordariomycetes</taxon>
        <taxon>Sordariomycetidae</taxon>
        <taxon>Cephalothecales</taxon>
        <taxon>Cephalothecaceae</taxon>
        <taxon>Phialemonium</taxon>
    </lineage>
</organism>
<dbReference type="RefSeq" id="XP_060277959.1">
    <property type="nucleotide sequence ID" value="XM_060429395.1"/>
</dbReference>
<feature type="compositionally biased region" description="Basic and acidic residues" evidence="3">
    <location>
        <begin position="7"/>
        <end position="52"/>
    </location>
</feature>
<dbReference type="AlphaFoldDB" id="A0AAJ0BP47"/>
<comment type="similarity">
    <text evidence="2">Belongs to the major facilitator superfamily. Monocarboxylate porter (TC 2.A.1.13) family.</text>
</comment>
<keyword evidence="4" id="KW-1133">Transmembrane helix</keyword>
<feature type="transmembrane region" description="Helical" evidence="4">
    <location>
        <begin position="181"/>
        <end position="204"/>
    </location>
</feature>
<feature type="transmembrane region" description="Helical" evidence="4">
    <location>
        <begin position="89"/>
        <end position="109"/>
    </location>
</feature>